<dbReference type="Pfam" id="PF00294">
    <property type="entry name" value="PfkB"/>
    <property type="match status" value="1"/>
</dbReference>
<gene>
    <name evidence="4" type="ORF">SAMN06265218_104237</name>
</gene>
<sequence>MSTSTPPQKDLLVIGELNMDLILDDVQSFPELGKEKIAGDLNLTLGSSSAIFAGNSSRLGLAVAFCGMIGDDDFGKTIIPQLQEYGVDTSLITVTNKYKTGLTAIIRYADDRAMVTYPGAMEHFALADIPEEAFGQARHMHISSIFLQPGIKEDLPAIIDRASSAGMTISIDTQWDPEEHWDLDFEHLLSRIDFFLPNEDEFLNMTGSSSVEEAIDRFQPYLTDGTVIIKQGTRGATYFTSDTIKSIPGYTNPDPVDTVGAGDSFNAGVIYRFLQGDPLERCIKFGNITGAVSTTAPGGTQALTSLNDILHTAKNKLSITDSDDFTS</sequence>
<organism evidence="4 5">
    <name type="scientific">Fodinibius sediminis</name>
    <dbReference type="NCBI Taxonomy" id="1214077"/>
    <lineage>
        <taxon>Bacteria</taxon>
        <taxon>Pseudomonadati</taxon>
        <taxon>Balneolota</taxon>
        <taxon>Balneolia</taxon>
        <taxon>Balneolales</taxon>
        <taxon>Balneolaceae</taxon>
        <taxon>Fodinibius</taxon>
    </lineage>
</organism>
<proteinExistence type="predicted"/>
<dbReference type="InterPro" id="IPR002173">
    <property type="entry name" value="Carboh/pur_kinase_PfkB_CS"/>
</dbReference>
<keyword evidence="5" id="KW-1185">Reference proteome</keyword>
<dbReference type="Gene3D" id="3.40.1190.20">
    <property type="match status" value="1"/>
</dbReference>
<feature type="domain" description="Carbohydrate kinase PfkB" evidence="3">
    <location>
        <begin position="9"/>
        <end position="302"/>
    </location>
</feature>
<name>A0A521C0C9_9BACT</name>
<dbReference type="CDD" id="cd01166">
    <property type="entry name" value="KdgK"/>
    <property type="match status" value="1"/>
</dbReference>
<evidence type="ECO:0000256" key="2">
    <source>
        <dbReference type="ARBA" id="ARBA00022777"/>
    </source>
</evidence>
<dbReference type="SUPFAM" id="SSF53613">
    <property type="entry name" value="Ribokinase-like"/>
    <property type="match status" value="1"/>
</dbReference>
<evidence type="ECO:0000259" key="3">
    <source>
        <dbReference type="Pfam" id="PF00294"/>
    </source>
</evidence>
<dbReference type="PANTHER" id="PTHR10584">
    <property type="entry name" value="SUGAR KINASE"/>
    <property type="match status" value="1"/>
</dbReference>
<dbReference type="Proteomes" id="UP000317593">
    <property type="component" value="Unassembled WGS sequence"/>
</dbReference>
<dbReference type="EMBL" id="FXTH01000004">
    <property type="protein sequence ID" value="SMO52844.1"/>
    <property type="molecule type" value="Genomic_DNA"/>
</dbReference>
<keyword evidence="2 4" id="KW-0418">Kinase</keyword>
<dbReference type="PANTHER" id="PTHR10584:SF166">
    <property type="entry name" value="RIBOKINASE"/>
    <property type="match status" value="1"/>
</dbReference>
<dbReference type="OrthoDB" id="9813569at2"/>
<evidence type="ECO:0000313" key="4">
    <source>
        <dbReference type="EMBL" id="SMO52844.1"/>
    </source>
</evidence>
<evidence type="ECO:0000256" key="1">
    <source>
        <dbReference type="ARBA" id="ARBA00022679"/>
    </source>
</evidence>
<dbReference type="PROSITE" id="PS00584">
    <property type="entry name" value="PFKB_KINASES_2"/>
    <property type="match status" value="1"/>
</dbReference>
<dbReference type="InterPro" id="IPR011611">
    <property type="entry name" value="PfkB_dom"/>
</dbReference>
<dbReference type="RefSeq" id="WP_142713741.1">
    <property type="nucleotide sequence ID" value="NZ_FXTH01000004.1"/>
</dbReference>
<dbReference type="GO" id="GO:0016301">
    <property type="term" value="F:kinase activity"/>
    <property type="evidence" value="ECO:0007669"/>
    <property type="project" value="UniProtKB-KW"/>
</dbReference>
<reference evidence="4 5" key="1">
    <citation type="submission" date="2017-05" db="EMBL/GenBank/DDBJ databases">
        <authorList>
            <person name="Varghese N."/>
            <person name="Submissions S."/>
        </authorList>
    </citation>
    <scope>NUCLEOTIDE SEQUENCE [LARGE SCALE GENOMIC DNA]</scope>
    <source>
        <strain evidence="4 5">DSM 21194</strain>
    </source>
</reference>
<evidence type="ECO:0000313" key="5">
    <source>
        <dbReference type="Proteomes" id="UP000317593"/>
    </source>
</evidence>
<keyword evidence="1" id="KW-0808">Transferase</keyword>
<dbReference type="AlphaFoldDB" id="A0A521C0C9"/>
<protein>
    <submittedName>
        <fullName evidence="4">Sugar or nucleoside kinase, ribokinase family</fullName>
    </submittedName>
</protein>
<accession>A0A521C0C9</accession>
<dbReference type="InterPro" id="IPR029056">
    <property type="entry name" value="Ribokinase-like"/>
</dbReference>